<evidence type="ECO:0000256" key="1">
    <source>
        <dbReference type="SAM" id="Phobius"/>
    </source>
</evidence>
<dbReference type="STRING" id="930.GCA_002079865_02115"/>
<dbReference type="EMBL" id="LWSA01000102">
    <property type="protein sequence ID" value="OCX73539.1"/>
    <property type="molecule type" value="Genomic_DNA"/>
</dbReference>
<evidence type="ECO:0000313" key="3">
    <source>
        <dbReference type="EMBL" id="OCX73539.1"/>
    </source>
</evidence>
<keyword evidence="1" id="KW-0472">Membrane</keyword>
<dbReference type="InterPro" id="IPR056464">
    <property type="entry name" value="DotM_C"/>
</dbReference>
<comment type="caution">
    <text evidence="3">The sequence shown here is derived from an EMBL/GenBank/DDBJ whole genome shotgun (WGS) entry which is preliminary data.</text>
</comment>
<proteinExistence type="predicted"/>
<gene>
    <name evidence="4" type="ORF">A6M23_04165</name>
    <name evidence="3" type="ORF">A6P07_08335</name>
</gene>
<evidence type="ECO:0000313" key="6">
    <source>
        <dbReference type="Proteomes" id="UP000095008"/>
    </source>
</evidence>
<feature type="transmembrane region" description="Helical" evidence="1">
    <location>
        <begin position="7"/>
        <end position="31"/>
    </location>
</feature>
<reference evidence="3 5" key="1">
    <citation type="journal article" date="2016" name="Int. J. Mol. Sci.">
        <title>Comparative genomics of the extreme acidophile Acidithiobacillus thiooxidans reveals intraspecific divergence and niche adaptation.</title>
        <authorList>
            <person name="Zhang X."/>
            <person name="Feng X."/>
            <person name="Tao J."/>
            <person name="Ma L."/>
            <person name="Xiao Y."/>
            <person name="Liang Y."/>
            <person name="Liu X."/>
            <person name="Yin H."/>
        </authorList>
    </citation>
    <scope>NUCLEOTIDE SEQUENCE [LARGE SCALE GENOMIC DNA]</scope>
    <source>
        <strain evidence="3 5">A02</strain>
        <strain evidence="4">DXS-W</strain>
    </source>
</reference>
<dbReference type="Pfam" id="PF23127">
    <property type="entry name" value="DotM_C"/>
    <property type="match status" value="1"/>
</dbReference>
<keyword evidence="1" id="KW-0812">Transmembrane</keyword>
<dbReference type="Proteomes" id="UP000094893">
    <property type="component" value="Unassembled WGS sequence"/>
</dbReference>
<sequence length="325" mass="37930">MVILAGLLVYFYKYAIFFIWIPTKIVELWIWSQFHPHYTQNLRHFVDTVTVLNLHWRDAEYINGQVLSIGGKGWMKPVAFLQTGLSLLLAGLVWHKVRQHGMKRVANVPELVALQKQQFPWGWYWLQKPRNRDTMRRPHEVFGSNPAFGKTFEVLKKQCGRRHIDFHDLPSRLQALYGAFVLQNQGKIEEAQALLRALALGKAQTSVPASAEKDWETRQKKFHFERSIFADALFHARAQNLLPSSWFTWLKIEDRALWMTLNSTPPYRKVIKPFRVAAEAMGPLSWWVYTQYRRVDPDRLDTTLETAFGSITTLEETLKEVDYAG</sequence>
<keyword evidence="1" id="KW-1133">Transmembrane helix</keyword>
<dbReference type="EMBL" id="LWRY01000025">
    <property type="protein sequence ID" value="OCX74937.1"/>
    <property type="molecule type" value="Genomic_DNA"/>
</dbReference>
<organism evidence="3 5">
    <name type="scientific">Acidithiobacillus thiooxidans</name>
    <name type="common">Thiobacillus thiooxidans</name>
    <dbReference type="NCBI Taxonomy" id="930"/>
    <lineage>
        <taxon>Bacteria</taxon>
        <taxon>Pseudomonadati</taxon>
        <taxon>Pseudomonadota</taxon>
        <taxon>Acidithiobacillia</taxon>
        <taxon>Acidithiobacillales</taxon>
        <taxon>Acidithiobacillaceae</taxon>
        <taxon>Acidithiobacillus</taxon>
    </lineage>
</organism>
<name>A0A1C2IC16_ACITH</name>
<feature type="transmembrane region" description="Helical" evidence="1">
    <location>
        <begin position="74"/>
        <end position="94"/>
    </location>
</feature>
<dbReference type="Proteomes" id="UP000095008">
    <property type="component" value="Unassembled WGS sequence"/>
</dbReference>
<evidence type="ECO:0000259" key="2">
    <source>
        <dbReference type="Pfam" id="PF23127"/>
    </source>
</evidence>
<dbReference type="AlphaFoldDB" id="A0A1C2IC16"/>
<accession>A0A1C2IC16</accession>
<evidence type="ECO:0000313" key="4">
    <source>
        <dbReference type="EMBL" id="OCX74937.1"/>
    </source>
</evidence>
<protein>
    <recommendedName>
        <fullName evidence="2">DotM C-terminal cytoplasmic domain-containing protein</fullName>
    </recommendedName>
</protein>
<feature type="domain" description="DotM C-terminal cytoplasmic" evidence="2">
    <location>
        <begin position="150"/>
        <end position="287"/>
    </location>
</feature>
<evidence type="ECO:0000313" key="5">
    <source>
        <dbReference type="Proteomes" id="UP000094893"/>
    </source>
</evidence>
<keyword evidence="6" id="KW-1185">Reference proteome</keyword>